<dbReference type="InterPro" id="IPR036259">
    <property type="entry name" value="MFS_trans_sf"/>
</dbReference>
<dbReference type="Proteomes" id="UP000191612">
    <property type="component" value="Unassembled WGS sequence"/>
</dbReference>
<dbReference type="Gene3D" id="1.20.1250.20">
    <property type="entry name" value="MFS general substrate transporter like domains"/>
    <property type="match status" value="2"/>
</dbReference>
<gene>
    <name evidence="6" type="ORF">PENSOL_c068G04375</name>
</gene>
<dbReference type="InterPro" id="IPR011701">
    <property type="entry name" value="MFS"/>
</dbReference>
<keyword evidence="4" id="KW-0812">Transmembrane</keyword>
<dbReference type="PROSITE" id="PS50850">
    <property type="entry name" value="MFS"/>
    <property type="match status" value="1"/>
</dbReference>
<organism evidence="6 7">
    <name type="scientific">Penicillium solitum</name>
    <dbReference type="NCBI Taxonomy" id="60172"/>
    <lineage>
        <taxon>Eukaryota</taxon>
        <taxon>Fungi</taxon>
        <taxon>Dikarya</taxon>
        <taxon>Ascomycota</taxon>
        <taxon>Pezizomycotina</taxon>
        <taxon>Eurotiomycetes</taxon>
        <taxon>Eurotiomycetidae</taxon>
        <taxon>Eurotiales</taxon>
        <taxon>Aspergillaceae</taxon>
        <taxon>Penicillium</taxon>
    </lineage>
</organism>
<keyword evidence="7" id="KW-1185">Reference proteome</keyword>
<dbReference type="PANTHER" id="PTHR11360">
    <property type="entry name" value="MONOCARBOXYLATE TRANSPORTER"/>
    <property type="match status" value="1"/>
</dbReference>
<evidence type="ECO:0000256" key="2">
    <source>
        <dbReference type="ARBA" id="ARBA00006727"/>
    </source>
</evidence>
<dbReference type="Pfam" id="PF07690">
    <property type="entry name" value="MFS_1"/>
    <property type="match status" value="1"/>
</dbReference>
<reference evidence="7" key="1">
    <citation type="journal article" date="2017" name="Nat. Microbiol.">
        <title>Global analysis of biosynthetic gene clusters reveals vast potential of secondary metabolite production in Penicillium species.</title>
        <authorList>
            <person name="Nielsen J.C."/>
            <person name="Grijseels S."/>
            <person name="Prigent S."/>
            <person name="Ji B."/>
            <person name="Dainat J."/>
            <person name="Nielsen K.F."/>
            <person name="Frisvad J.C."/>
            <person name="Workman M."/>
            <person name="Nielsen J."/>
        </authorList>
    </citation>
    <scope>NUCLEOTIDE SEQUENCE [LARGE SCALE GENOMIC DNA]</scope>
    <source>
        <strain evidence="7">IBT 29525</strain>
    </source>
</reference>
<feature type="transmembrane region" description="Helical" evidence="4">
    <location>
        <begin position="160"/>
        <end position="180"/>
    </location>
</feature>
<dbReference type="AlphaFoldDB" id="A0A1V6QIR8"/>
<evidence type="ECO:0000256" key="3">
    <source>
        <dbReference type="SAM" id="MobiDB-lite"/>
    </source>
</evidence>
<keyword evidence="4" id="KW-1133">Transmembrane helix</keyword>
<feature type="transmembrane region" description="Helical" evidence="4">
    <location>
        <begin position="237"/>
        <end position="255"/>
    </location>
</feature>
<comment type="subcellular location">
    <subcellularLocation>
        <location evidence="1">Membrane</location>
        <topology evidence="1">Multi-pass membrane protein</topology>
    </subcellularLocation>
</comment>
<name>A0A1V6QIR8_9EURO</name>
<feature type="transmembrane region" description="Helical" evidence="4">
    <location>
        <begin position="210"/>
        <end position="231"/>
    </location>
</feature>
<evidence type="ECO:0000256" key="1">
    <source>
        <dbReference type="ARBA" id="ARBA00004141"/>
    </source>
</evidence>
<dbReference type="GO" id="GO:0022857">
    <property type="term" value="F:transmembrane transporter activity"/>
    <property type="evidence" value="ECO:0007669"/>
    <property type="project" value="InterPro"/>
</dbReference>
<sequence>MLSTQEALDITPAPDSLEPPKDNDYPEGGLQAWSVVLGAWCAMVPSMGLLNSLGILHAWTSTHQLRDYSESSTGWIFGAYGFFLYLAGAQAEYYQIFLSFSVLGGLSACTLFTPAVSAVGHWFDIRRGWATGVACTAGGIGGVAFPLIIIFAAPKIGFGWAIRTIALLCAVLCIFACILLKTRLPPNKKAGASVDFRALKDIKYASTTMAIFMVEFAVFIPITYIASYGAYIGVEDTMSYLLIPFLNIGAIPGRFLPGLIADRVGRFNVMVLTSLICSILTLVL</sequence>
<feature type="transmembrane region" description="Helical" evidence="4">
    <location>
        <begin position="267"/>
        <end position="283"/>
    </location>
</feature>
<feature type="transmembrane region" description="Helical" evidence="4">
    <location>
        <begin position="68"/>
        <end position="87"/>
    </location>
</feature>
<dbReference type="EMBL" id="MDYO01000068">
    <property type="protein sequence ID" value="OQD89103.1"/>
    <property type="molecule type" value="Genomic_DNA"/>
</dbReference>
<evidence type="ECO:0000313" key="7">
    <source>
        <dbReference type="Proteomes" id="UP000191612"/>
    </source>
</evidence>
<feature type="transmembrane region" description="Helical" evidence="4">
    <location>
        <begin position="93"/>
        <end position="116"/>
    </location>
</feature>
<comment type="similarity">
    <text evidence="2">Belongs to the major facilitator superfamily. Monocarboxylate porter (TC 2.A.1.13) family.</text>
</comment>
<accession>A0A1V6QIR8</accession>
<protein>
    <recommendedName>
        <fullName evidence="5">Major facilitator superfamily (MFS) profile domain-containing protein</fullName>
    </recommendedName>
</protein>
<evidence type="ECO:0000259" key="5">
    <source>
        <dbReference type="PROSITE" id="PS50850"/>
    </source>
</evidence>
<feature type="transmembrane region" description="Helical" evidence="4">
    <location>
        <begin position="128"/>
        <end position="154"/>
    </location>
</feature>
<feature type="transmembrane region" description="Helical" evidence="4">
    <location>
        <begin position="32"/>
        <end position="56"/>
    </location>
</feature>
<keyword evidence="4" id="KW-0472">Membrane</keyword>
<dbReference type="SUPFAM" id="SSF103473">
    <property type="entry name" value="MFS general substrate transporter"/>
    <property type="match status" value="1"/>
</dbReference>
<dbReference type="GO" id="GO:0016020">
    <property type="term" value="C:membrane"/>
    <property type="evidence" value="ECO:0007669"/>
    <property type="project" value="UniProtKB-SubCell"/>
</dbReference>
<dbReference type="PANTHER" id="PTHR11360:SF240">
    <property type="entry name" value="MONOCARBOXYLATE TRANSPORTER (EUROFUNG)-RELATED"/>
    <property type="match status" value="1"/>
</dbReference>
<feature type="domain" description="Major facilitator superfamily (MFS) profile" evidence="5">
    <location>
        <begin position="203"/>
        <end position="284"/>
    </location>
</feature>
<dbReference type="InterPro" id="IPR020846">
    <property type="entry name" value="MFS_dom"/>
</dbReference>
<evidence type="ECO:0000313" key="6">
    <source>
        <dbReference type="EMBL" id="OQD89103.1"/>
    </source>
</evidence>
<comment type="caution">
    <text evidence="6">The sequence shown here is derived from an EMBL/GenBank/DDBJ whole genome shotgun (WGS) entry which is preliminary data.</text>
</comment>
<proteinExistence type="inferred from homology"/>
<dbReference type="InterPro" id="IPR050327">
    <property type="entry name" value="Proton-linked_MCT"/>
</dbReference>
<evidence type="ECO:0000256" key="4">
    <source>
        <dbReference type="SAM" id="Phobius"/>
    </source>
</evidence>
<feature type="region of interest" description="Disordered" evidence="3">
    <location>
        <begin position="1"/>
        <end position="22"/>
    </location>
</feature>